<evidence type="ECO:0000313" key="3">
    <source>
        <dbReference type="Proteomes" id="UP000019132"/>
    </source>
</evidence>
<feature type="transmembrane region" description="Helical" evidence="1">
    <location>
        <begin position="66"/>
        <end position="98"/>
    </location>
</feature>
<dbReference type="STRING" id="431595.K3XA78"/>
<dbReference type="HOGENOM" id="CLU_048970_0_0_1"/>
<feature type="transmembrane region" description="Helical" evidence="1">
    <location>
        <begin position="241"/>
        <end position="262"/>
    </location>
</feature>
<keyword evidence="1" id="KW-0812">Transmembrane</keyword>
<sequence length="452" mass="50674">MPVYLLGEHFVLQERDRIRFSPAAKYYDNVFAVISIIVELVQLNSLSFDPTIEWNKSDQIPKLMQWLGSLGITQIGIAQIELKAALYILALVVWFLMLKSANKFQESSPKLNHLFTKDLPLLLNGFLYMSTITTFFSFLSCIDCKGKYGELFDKCINSDMDDPPFLLSHQSITCWSQEHQKYAFLGVWGITFFLPVGLLSHGMNQVLFQQEKLDIKYAAVIVLFSQLVKALTATAKAFFTFNSLVLACIGLAGNGVLLLLMSCMKSSSLWFIKLIKSGIYAASCWSSMCAIYQIRKGVMSSMSLIYIGWLTIAAVTMSAVLLVLRRQADRKQKEDQGHWAMHQALMASTNVSEVAVSFTDAEQKFLDIAKKRAATPSSQAAIFVNKAHQLNVDNPPAELEHFMRQARAMANSKSFENNQNAALGVAFMKNARILAKKVDSSEGLRLRKHPNT</sequence>
<reference evidence="3" key="2">
    <citation type="submission" date="2010-04" db="EMBL/GenBank/DDBJ databases">
        <authorList>
            <person name="Buell R."/>
            <person name="Hamilton J."/>
            <person name="Hostetler J."/>
        </authorList>
    </citation>
    <scope>NUCLEOTIDE SEQUENCE [LARGE SCALE GENOMIC DNA]</scope>
    <source>
        <strain evidence="3">DAOM:BR144</strain>
    </source>
</reference>
<dbReference type="Proteomes" id="UP000019132">
    <property type="component" value="Unassembled WGS sequence"/>
</dbReference>
<evidence type="ECO:0000313" key="2">
    <source>
        <dbReference type="EnsemblProtists" id="PYU1_T014127"/>
    </source>
</evidence>
<dbReference type="EnsemblProtists" id="PYU1_T014127">
    <property type="protein sequence ID" value="PYU1_T014127"/>
    <property type="gene ID" value="PYU1_G014097"/>
</dbReference>
<dbReference type="eggNOG" id="ENOG502SGS5">
    <property type="taxonomic scope" value="Eukaryota"/>
</dbReference>
<organism evidence="2 3">
    <name type="scientific">Globisporangium ultimum (strain ATCC 200006 / CBS 805.95 / DAOM BR144)</name>
    <name type="common">Pythium ultimum</name>
    <dbReference type="NCBI Taxonomy" id="431595"/>
    <lineage>
        <taxon>Eukaryota</taxon>
        <taxon>Sar</taxon>
        <taxon>Stramenopiles</taxon>
        <taxon>Oomycota</taxon>
        <taxon>Peronosporomycetes</taxon>
        <taxon>Pythiales</taxon>
        <taxon>Pythiaceae</taxon>
        <taxon>Globisporangium</taxon>
    </lineage>
</organism>
<accession>K3XA78</accession>
<dbReference type="VEuPathDB" id="FungiDB:PYU1_G014097"/>
<proteinExistence type="predicted"/>
<evidence type="ECO:0000256" key="1">
    <source>
        <dbReference type="SAM" id="Phobius"/>
    </source>
</evidence>
<dbReference type="InParanoid" id="K3XA78"/>
<name>K3XA78_GLOUD</name>
<dbReference type="OMA" id="SERNTFM"/>
<reference evidence="2" key="3">
    <citation type="submission" date="2015-02" db="UniProtKB">
        <authorList>
            <consortium name="EnsemblProtists"/>
        </authorList>
    </citation>
    <scope>IDENTIFICATION</scope>
    <source>
        <strain evidence="2">DAOM BR144</strain>
    </source>
</reference>
<feature type="transmembrane region" description="Helical" evidence="1">
    <location>
        <begin position="182"/>
        <end position="203"/>
    </location>
</feature>
<dbReference type="EMBL" id="GL376563">
    <property type="status" value="NOT_ANNOTATED_CDS"/>
    <property type="molecule type" value="Genomic_DNA"/>
</dbReference>
<keyword evidence="1" id="KW-0472">Membrane</keyword>
<reference evidence="3" key="1">
    <citation type="journal article" date="2010" name="Genome Biol.">
        <title>Genome sequence of the necrotrophic plant pathogen Pythium ultimum reveals original pathogenicity mechanisms and effector repertoire.</title>
        <authorList>
            <person name="Levesque C.A."/>
            <person name="Brouwer H."/>
            <person name="Cano L."/>
            <person name="Hamilton J.P."/>
            <person name="Holt C."/>
            <person name="Huitema E."/>
            <person name="Raffaele S."/>
            <person name="Robideau G.P."/>
            <person name="Thines M."/>
            <person name="Win J."/>
            <person name="Zerillo M.M."/>
            <person name="Beakes G.W."/>
            <person name="Boore J.L."/>
            <person name="Busam D."/>
            <person name="Dumas B."/>
            <person name="Ferriera S."/>
            <person name="Fuerstenberg S.I."/>
            <person name="Gachon C.M."/>
            <person name="Gaulin E."/>
            <person name="Govers F."/>
            <person name="Grenville-Briggs L."/>
            <person name="Horner N."/>
            <person name="Hostetler J."/>
            <person name="Jiang R.H."/>
            <person name="Johnson J."/>
            <person name="Krajaejun T."/>
            <person name="Lin H."/>
            <person name="Meijer H.J."/>
            <person name="Moore B."/>
            <person name="Morris P."/>
            <person name="Phuntmart V."/>
            <person name="Puiu D."/>
            <person name="Shetty J."/>
            <person name="Stajich J.E."/>
            <person name="Tripathy S."/>
            <person name="Wawra S."/>
            <person name="van West P."/>
            <person name="Whitty B.R."/>
            <person name="Coutinho P.M."/>
            <person name="Henrissat B."/>
            <person name="Martin F."/>
            <person name="Thomas P.D."/>
            <person name="Tyler B.M."/>
            <person name="De Vries R.P."/>
            <person name="Kamoun S."/>
            <person name="Yandell M."/>
            <person name="Tisserat N."/>
            <person name="Buell C.R."/>
        </authorList>
    </citation>
    <scope>NUCLEOTIDE SEQUENCE</scope>
    <source>
        <strain evidence="3">DAOM:BR144</strain>
    </source>
</reference>
<keyword evidence="1" id="KW-1133">Transmembrane helix</keyword>
<keyword evidence="3" id="KW-1185">Reference proteome</keyword>
<dbReference type="AlphaFoldDB" id="K3XA78"/>
<protein>
    <submittedName>
        <fullName evidence="2">Uncharacterized protein</fullName>
    </submittedName>
</protein>
<feature type="transmembrane region" description="Helical" evidence="1">
    <location>
        <begin position="306"/>
        <end position="324"/>
    </location>
</feature>
<feature type="transmembrane region" description="Helical" evidence="1">
    <location>
        <begin position="119"/>
        <end position="139"/>
    </location>
</feature>